<comment type="similarity">
    <text evidence="4">Belongs to the choline monooxygenase family.</text>
</comment>
<dbReference type="GO" id="GO:0019133">
    <property type="term" value="F:choline monooxygenase activity"/>
    <property type="evidence" value="ECO:0007669"/>
    <property type="project" value="UniProtKB-EC"/>
</dbReference>
<dbReference type="RefSeq" id="XP_056554827.1">
    <property type="nucleotide sequence ID" value="XM_056699414.1"/>
</dbReference>
<dbReference type="Proteomes" id="UP001147782">
    <property type="component" value="Unassembled WGS sequence"/>
</dbReference>
<dbReference type="Pfam" id="PF00848">
    <property type="entry name" value="Ring_hydroxyl_A"/>
    <property type="match status" value="1"/>
</dbReference>
<comment type="cofactor">
    <cofactor evidence="1">
        <name>Fe cation</name>
        <dbReference type="ChEBI" id="CHEBI:24875"/>
    </cofactor>
</comment>
<comment type="catalytic activity">
    <reaction evidence="7">
        <text>choline + 2 reduced [2Fe-2S]-[ferredoxin] + O2 + 2 H(+) = betaine aldehyde hydrate + 2 oxidized [2Fe-2S]-[ferredoxin] + H2O</text>
        <dbReference type="Rhea" id="RHEA:17769"/>
        <dbReference type="Rhea" id="RHEA-COMP:10000"/>
        <dbReference type="Rhea" id="RHEA-COMP:10001"/>
        <dbReference type="ChEBI" id="CHEBI:15354"/>
        <dbReference type="ChEBI" id="CHEBI:15377"/>
        <dbReference type="ChEBI" id="CHEBI:15378"/>
        <dbReference type="ChEBI" id="CHEBI:15379"/>
        <dbReference type="ChEBI" id="CHEBI:15870"/>
        <dbReference type="ChEBI" id="CHEBI:33737"/>
        <dbReference type="ChEBI" id="CHEBI:33738"/>
        <dbReference type="EC" id="1.14.15.7"/>
    </reaction>
</comment>
<dbReference type="InterPro" id="IPR036922">
    <property type="entry name" value="Rieske_2Fe-2S_sf"/>
</dbReference>
<feature type="domain" description="Aromatic-ring-hydroxylating dioxygenase alpha subunit C-terminal" evidence="8">
    <location>
        <begin position="140"/>
        <end position="337"/>
    </location>
</feature>
<dbReference type="OrthoDB" id="426882at2759"/>
<evidence type="ECO:0000313" key="9">
    <source>
        <dbReference type="EMBL" id="KAJ5370393.1"/>
    </source>
</evidence>
<comment type="function">
    <text evidence="2">Catalyzes the first step of the osmoprotectant glycine betaine synthesis.</text>
</comment>
<dbReference type="CDD" id="cd00680">
    <property type="entry name" value="RHO_alpha_C"/>
    <property type="match status" value="1"/>
</dbReference>
<dbReference type="InterPro" id="IPR001663">
    <property type="entry name" value="Rng_hydr_dOase-A"/>
</dbReference>
<evidence type="ECO:0000256" key="5">
    <source>
        <dbReference type="ARBA" id="ARBA00012763"/>
    </source>
</evidence>
<accession>A0A9W9S699</accession>
<evidence type="ECO:0000256" key="6">
    <source>
        <dbReference type="ARBA" id="ARBA00014931"/>
    </source>
</evidence>
<dbReference type="EMBL" id="JAPZBS010000005">
    <property type="protein sequence ID" value="KAJ5370393.1"/>
    <property type="molecule type" value="Genomic_DNA"/>
</dbReference>
<dbReference type="SUPFAM" id="SSF50022">
    <property type="entry name" value="ISP domain"/>
    <property type="match status" value="1"/>
</dbReference>
<keyword evidence="10" id="KW-1185">Reference proteome</keyword>
<dbReference type="EC" id="1.14.15.7" evidence="5"/>
<dbReference type="PANTHER" id="PTHR43756">
    <property type="entry name" value="CHOLINE MONOOXYGENASE, CHLOROPLASTIC"/>
    <property type="match status" value="1"/>
</dbReference>
<organism evidence="9 10">
    <name type="scientific">Penicillium cataractarum</name>
    <dbReference type="NCBI Taxonomy" id="2100454"/>
    <lineage>
        <taxon>Eukaryota</taxon>
        <taxon>Fungi</taxon>
        <taxon>Dikarya</taxon>
        <taxon>Ascomycota</taxon>
        <taxon>Pezizomycotina</taxon>
        <taxon>Eurotiomycetes</taxon>
        <taxon>Eurotiomycetidae</taxon>
        <taxon>Eurotiales</taxon>
        <taxon>Aspergillaceae</taxon>
        <taxon>Penicillium</taxon>
    </lineage>
</organism>
<dbReference type="PANTHER" id="PTHR43756:SF5">
    <property type="entry name" value="CHOLINE MONOOXYGENASE, CHLOROPLASTIC"/>
    <property type="match status" value="1"/>
</dbReference>
<dbReference type="GeneID" id="81438593"/>
<dbReference type="AlphaFoldDB" id="A0A9W9S699"/>
<dbReference type="InterPro" id="IPR015879">
    <property type="entry name" value="Ring_hydroxy_dOase_asu_C_dom"/>
</dbReference>
<comment type="caution">
    <text evidence="9">The sequence shown here is derived from an EMBL/GenBank/DDBJ whole genome shotgun (WGS) entry which is preliminary data.</text>
</comment>
<evidence type="ECO:0000256" key="4">
    <source>
        <dbReference type="ARBA" id="ARBA00010848"/>
    </source>
</evidence>
<reference evidence="9" key="1">
    <citation type="submission" date="2022-11" db="EMBL/GenBank/DDBJ databases">
        <authorList>
            <person name="Petersen C."/>
        </authorList>
    </citation>
    <scope>NUCLEOTIDE SEQUENCE</scope>
    <source>
        <strain evidence="9">IBT 29864</strain>
    </source>
</reference>
<reference evidence="9" key="2">
    <citation type="journal article" date="2023" name="IMA Fungus">
        <title>Comparative genomic study of the Penicillium genus elucidates a diverse pangenome and 15 lateral gene transfer events.</title>
        <authorList>
            <person name="Petersen C."/>
            <person name="Sorensen T."/>
            <person name="Nielsen M.R."/>
            <person name="Sondergaard T.E."/>
            <person name="Sorensen J.L."/>
            <person name="Fitzpatrick D.A."/>
            <person name="Frisvad J.C."/>
            <person name="Nielsen K.L."/>
        </authorList>
    </citation>
    <scope>NUCLEOTIDE SEQUENCE</scope>
    <source>
        <strain evidence="9">IBT 29864</strain>
    </source>
</reference>
<proteinExistence type="inferred from homology"/>
<name>A0A9W9S699_9EURO</name>
<dbReference type="Gene3D" id="3.90.380.10">
    <property type="entry name" value="Naphthalene 1,2-dioxygenase Alpha Subunit, Chain A, domain 1"/>
    <property type="match status" value="3"/>
</dbReference>
<evidence type="ECO:0000313" key="10">
    <source>
        <dbReference type="Proteomes" id="UP001147782"/>
    </source>
</evidence>
<sequence length="399" mass="46365">MSFLRNWFGTTTTAPEVQKEQKTPVRALPASWYTSQDMYELERRSIFSRKWLLTTHKHRVPNAGDWVQYDAAGYKFIVSQDEQGNIKAYLHDNDLSPVHVHIDRNGFIWVNLDSKETPEVAWKDDFDGVDEQPRFDYYNFDNYYFDHTWDMEGDFNWKILADNYNECYHCQVAHPDIPTIADLNSYYVKTKDGHIQHYGAQRQDQIDKGFRIATTYFWPNASCNVSWVALYIISTVFVENNQLTNHQSPNFFFMQRFTPVSPTKSVMRYEVYRHKDATDEAFNLISDMYKRIMSEDKYLCIHTQKNLNAGVFVNGLLHPDMEMGPLHFQSTVREVVTEHFSKEQAAGHEIWPAKPVISSTDVPAIDESDIAFRTGMDTYADADNLHESLTGNLAPAIVV</sequence>
<gene>
    <name evidence="9" type="ORF">N7496_006485</name>
</gene>
<comment type="pathway">
    <text evidence="3">Amine and polyamine biosynthesis; betaine biosynthesis via choline pathway; betaine aldehyde from choline (monooxygenase route): step 1/1.</text>
</comment>
<evidence type="ECO:0000256" key="1">
    <source>
        <dbReference type="ARBA" id="ARBA00001962"/>
    </source>
</evidence>
<dbReference type="GO" id="GO:0005506">
    <property type="term" value="F:iron ion binding"/>
    <property type="evidence" value="ECO:0007669"/>
    <property type="project" value="InterPro"/>
</dbReference>
<evidence type="ECO:0000256" key="2">
    <source>
        <dbReference type="ARBA" id="ARBA00002149"/>
    </source>
</evidence>
<dbReference type="SUPFAM" id="SSF55961">
    <property type="entry name" value="Bet v1-like"/>
    <property type="match status" value="1"/>
</dbReference>
<dbReference type="GO" id="GO:0051537">
    <property type="term" value="F:2 iron, 2 sulfur cluster binding"/>
    <property type="evidence" value="ECO:0007669"/>
    <property type="project" value="InterPro"/>
</dbReference>
<evidence type="ECO:0000256" key="3">
    <source>
        <dbReference type="ARBA" id="ARBA00004866"/>
    </source>
</evidence>
<evidence type="ECO:0000259" key="8">
    <source>
        <dbReference type="Pfam" id="PF00848"/>
    </source>
</evidence>
<dbReference type="Gene3D" id="2.102.10.10">
    <property type="entry name" value="Rieske [2Fe-2S] iron-sulphur domain"/>
    <property type="match status" value="1"/>
</dbReference>
<evidence type="ECO:0000256" key="7">
    <source>
        <dbReference type="ARBA" id="ARBA00049097"/>
    </source>
</evidence>
<protein>
    <recommendedName>
        <fullName evidence="6">Choline monooxygenase, chloroplastic</fullName>
        <ecNumber evidence="5">1.14.15.7</ecNumber>
    </recommendedName>
</protein>